<sequence>MDDISLSLSGLGEAVVTGYGNAVTIQITRCVPATMTRIGIRLGGPGCPWRLVDLPMAEPIVIEKGNPVVPGRGSELAFAPFFVAEGGETMEDTHGEWVARMDILAPPPEKDGAVTATAAEGDDEEEPLTVTFEWLEGDKRQAMAHVAAAAPSPDEETSPYHDAPSESDSSDLILPHDDESTNAPSITRDEAHRQEETARRSSSNTDHEDDLQDLVAAALPPVPPPAAAEDEAPCSSSTEDEAEEKEEAPLTVGFVNEKKERQKFFQEQEEELQSEDSRDSSSGTRRRRPKDGRRRSTFQMEAIEVHGSTATPVPTPPATNALGIHARRGLSLPHQEEPKLTEAQEEPTLAEAQEEPKLEEAQEQRNMAGTTSGSPLSRRLLQMSNQTNERRISQPHEPNFEANSVDVHPDVREPLVSGLFSGASSGDILTFAMITLTSRGHADSKRQVHLRLRCTHGTQSVNLSTQQVSRQTAVTVPQFTTPVLLGNQEAPLDLGLHLAVEEAIPGEKGKSVLLWEEEGTVTVAHPPTAAGHEQITDSSLWPSASLTLSHDGDNVHMKWVSCRVGTYRDAMLNMMANPQTEGRAQLQVVLDGDLDGKEAGTLEVWLSQSGKSATKLGEEDAAGLQVQTVLFAHKEICVQPLYFNVTEPLSCLTLVKRLENGEVNPDEVLTVHVMFDSSRQEWQRVPLDAVYKNVRLRYRFLSPQSAPLFSTAGASRRSSLNSTSRLGASSNNVYGVHVSVRPLSTEKLNQEQYYTLATTVQSGETAVSGFSDCLPPGATEVAHYAVALDACITSSVEKPLEGLHLLVSLLPFKTAADAEGYTIVSRADHEAPFTVNNPFQSIPEHTPSGVFSLDLRSAVAQLTVLKESRLSLRFTSLISSNGSTPTEDFRVVSAPVQVDITVKRYDAHPNDAVLFLSSIRVIPSLCNGATNGTLTNEKGTSRRGSAQASSSRCTQAQAWFAHSRSTAKEVSSQWAAAAKRDKTLKRKHFFLDEWIPTADEPSVSPVLSLGDTGCSTILSAPPSSLRLCVAVAEDGFSDLYQRVRHVRKKYFLEAKESENGDKEDEDDWAETILRCDQQIAMSVDNYIEIDVTPSLVSSSEEGATSRHRTFSGSLSGTVRISDRSILEIQGFWLKAPSTIPVISEQYQPSPRLWALRSSLVLRQSEWESVRDVFELFQLDSVPIGYTDPSRSRWKSSCRA</sequence>
<feature type="compositionally biased region" description="Basic residues" evidence="1">
    <location>
        <begin position="284"/>
        <end position="296"/>
    </location>
</feature>
<dbReference type="OrthoDB" id="10251809at2759"/>
<dbReference type="Proteomes" id="UP000515908">
    <property type="component" value="Chromosome 18"/>
</dbReference>
<proteinExistence type="predicted"/>
<accession>A0A7G2CNX8</accession>
<dbReference type="VEuPathDB" id="TriTrypDB:ADEAN_000817300"/>
<organism evidence="2 3">
    <name type="scientific">Angomonas deanei</name>
    <dbReference type="NCBI Taxonomy" id="59799"/>
    <lineage>
        <taxon>Eukaryota</taxon>
        <taxon>Discoba</taxon>
        <taxon>Euglenozoa</taxon>
        <taxon>Kinetoplastea</taxon>
        <taxon>Metakinetoplastina</taxon>
        <taxon>Trypanosomatida</taxon>
        <taxon>Trypanosomatidae</taxon>
        <taxon>Strigomonadinae</taxon>
        <taxon>Angomonas</taxon>
    </lineage>
</organism>
<feature type="compositionally biased region" description="Basic and acidic residues" evidence="1">
    <location>
        <begin position="256"/>
        <end position="266"/>
    </location>
</feature>
<feature type="compositionally biased region" description="Acidic residues" evidence="1">
    <location>
        <begin position="228"/>
        <end position="246"/>
    </location>
</feature>
<evidence type="ECO:0000313" key="2">
    <source>
        <dbReference type="EMBL" id="CAD2220651.1"/>
    </source>
</evidence>
<gene>
    <name evidence="2" type="ORF">ADEAN_000817300</name>
</gene>
<feature type="compositionally biased region" description="Basic and acidic residues" evidence="1">
    <location>
        <begin position="354"/>
        <end position="363"/>
    </location>
</feature>
<dbReference type="AlphaFoldDB" id="A0A7G2CNX8"/>
<feature type="region of interest" description="Disordered" evidence="1">
    <location>
        <begin position="142"/>
        <end position="208"/>
    </location>
</feature>
<evidence type="ECO:0000256" key="1">
    <source>
        <dbReference type="SAM" id="MobiDB-lite"/>
    </source>
</evidence>
<name>A0A7G2CNX8_9TRYP</name>
<feature type="region of interest" description="Disordered" evidence="1">
    <location>
        <begin position="220"/>
        <end position="301"/>
    </location>
</feature>
<feature type="compositionally biased region" description="Basic and acidic residues" evidence="1">
    <location>
        <begin position="187"/>
        <end position="199"/>
    </location>
</feature>
<keyword evidence="3" id="KW-1185">Reference proteome</keyword>
<feature type="region of interest" description="Disordered" evidence="1">
    <location>
        <begin position="930"/>
        <end position="950"/>
    </location>
</feature>
<evidence type="ECO:0000313" key="3">
    <source>
        <dbReference type="Proteomes" id="UP000515908"/>
    </source>
</evidence>
<reference evidence="2 3" key="1">
    <citation type="submission" date="2020-08" db="EMBL/GenBank/DDBJ databases">
        <authorList>
            <person name="Newling K."/>
            <person name="Davey J."/>
            <person name="Forrester S."/>
        </authorList>
    </citation>
    <scope>NUCLEOTIDE SEQUENCE [LARGE SCALE GENOMIC DNA]</scope>
    <source>
        <strain evidence="3">Crithidia deanei Carvalho (ATCC PRA-265)</strain>
    </source>
</reference>
<feature type="region of interest" description="Disordered" evidence="1">
    <location>
        <begin position="106"/>
        <end position="127"/>
    </location>
</feature>
<feature type="compositionally biased region" description="Polar residues" evidence="1">
    <location>
        <begin position="364"/>
        <end position="375"/>
    </location>
</feature>
<protein>
    <submittedName>
        <fullName evidence="2">Uncharacterized protein</fullName>
    </submittedName>
</protein>
<dbReference type="EMBL" id="LR877162">
    <property type="protein sequence ID" value="CAD2220651.1"/>
    <property type="molecule type" value="Genomic_DNA"/>
</dbReference>
<feature type="region of interest" description="Disordered" evidence="1">
    <location>
        <begin position="336"/>
        <end position="378"/>
    </location>
</feature>